<evidence type="ECO:0000256" key="1">
    <source>
        <dbReference type="ARBA" id="ARBA00005251"/>
    </source>
</evidence>
<proteinExistence type="inferred from homology"/>
<keyword evidence="2 5" id="KW-0689">Ribosomal protein</keyword>
<organism evidence="7 8">
    <name type="scientific">Empedobacter brevis NBRC 14943 = ATCC 43319</name>
    <dbReference type="NCBI Taxonomy" id="1218108"/>
    <lineage>
        <taxon>Bacteria</taxon>
        <taxon>Pseudomonadati</taxon>
        <taxon>Bacteroidota</taxon>
        <taxon>Flavobacteriia</taxon>
        <taxon>Flavobacteriales</taxon>
        <taxon>Weeksellaceae</taxon>
        <taxon>Empedobacter</taxon>
    </lineage>
</organism>
<name>A0A511NFE1_9FLAO</name>
<dbReference type="GeneID" id="84650430"/>
<dbReference type="STRING" id="1218108.GCA_000382425_02290"/>
<comment type="caution">
    <text evidence="7">The sequence shown here is derived from an EMBL/GenBank/DDBJ whole genome shotgun (WGS) entry which is preliminary data.</text>
</comment>
<accession>A0A511NFE1</accession>
<keyword evidence="3 5" id="KW-0687">Ribonucleoprotein</keyword>
<dbReference type="RefSeq" id="WP_019975768.1">
    <property type="nucleotide sequence ID" value="NZ_BJXC01000007.1"/>
</dbReference>
<reference evidence="7 8" key="1">
    <citation type="submission" date="2019-07" db="EMBL/GenBank/DDBJ databases">
        <title>Whole genome shotgun sequence of Empedobacter brevis NBRC 14943.</title>
        <authorList>
            <person name="Hosoyama A."/>
            <person name="Uohara A."/>
            <person name="Ohji S."/>
            <person name="Ichikawa N."/>
        </authorList>
    </citation>
    <scope>NUCLEOTIDE SEQUENCE [LARGE SCALE GENOMIC DNA]</scope>
    <source>
        <strain evidence="7 8">NBRC 14943</strain>
    </source>
</reference>
<evidence type="ECO:0000256" key="2">
    <source>
        <dbReference type="ARBA" id="ARBA00022980"/>
    </source>
</evidence>
<dbReference type="PANTHER" id="PTHR21569:SF1">
    <property type="entry name" value="SMALL RIBOSOMAL SUBUNIT PROTEIN US9M"/>
    <property type="match status" value="1"/>
</dbReference>
<dbReference type="GO" id="GO:0022627">
    <property type="term" value="C:cytosolic small ribosomal subunit"/>
    <property type="evidence" value="ECO:0007669"/>
    <property type="project" value="TreeGrafter"/>
</dbReference>
<protein>
    <recommendedName>
        <fullName evidence="4 5">Small ribosomal subunit protein uS9</fullName>
    </recommendedName>
</protein>
<dbReference type="HAMAP" id="MF_00532_B">
    <property type="entry name" value="Ribosomal_uS9_B"/>
    <property type="match status" value="1"/>
</dbReference>
<dbReference type="Pfam" id="PF00380">
    <property type="entry name" value="Ribosomal_S9"/>
    <property type="match status" value="1"/>
</dbReference>
<keyword evidence="8" id="KW-1185">Reference proteome</keyword>
<dbReference type="GO" id="GO:0003735">
    <property type="term" value="F:structural constituent of ribosome"/>
    <property type="evidence" value="ECO:0007669"/>
    <property type="project" value="InterPro"/>
</dbReference>
<dbReference type="PROSITE" id="PS00360">
    <property type="entry name" value="RIBOSOMAL_S9"/>
    <property type="match status" value="1"/>
</dbReference>
<dbReference type="PANTHER" id="PTHR21569">
    <property type="entry name" value="RIBOSOMAL PROTEIN S9"/>
    <property type="match status" value="1"/>
</dbReference>
<dbReference type="InterPro" id="IPR014721">
    <property type="entry name" value="Ribsml_uS5_D2-typ_fold_subgr"/>
</dbReference>
<sequence>MAIVHKIGRRKTSVARVYLQEGNGEIFINGRELANYFPTAVLQYKVEQPFLITETKDKYNVDIKVFGGGITGQAESIRLAISRALCEVDADFRLQLKPEGLLTRDPRMVERKKFGQKKARKKFQFSKR</sequence>
<dbReference type="InterPro" id="IPR020574">
    <property type="entry name" value="Ribosomal_uS9_CS"/>
</dbReference>
<dbReference type="NCBIfam" id="NF001099">
    <property type="entry name" value="PRK00132.1"/>
    <property type="match status" value="1"/>
</dbReference>
<evidence type="ECO:0000313" key="7">
    <source>
        <dbReference type="EMBL" id="GEM51554.1"/>
    </source>
</evidence>
<dbReference type="Proteomes" id="UP000321245">
    <property type="component" value="Unassembled WGS sequence"/>
</dbReference>
<evidence type="ECO:0000256" key="4">
    <source>
        <dbReference type="ARBA" id="ARBA00035259"/>
    </source>
</evidence>
<evidence type="ECO:0000313" key="8">
    <source>
        <dbReference type="Proteomes" id="UP000321245"/>
    </source>
</evidence>
<dbReference type="Gene3D" id="3.30.230.10">
    <property type="match status" value="1"/>
</dbReference>
<dbReference type="GO" id="GO:0003723">
    <property type="term" value="F:RNA binding"/>
    <property type="evidence" value="ECO:0007669"/>
    <property type="project" value="TreeGrafter"/>
</dbReference>
<comment type="similarity">
    <text evidence="1 5 6">Belongs to the universal ribosomal protein uS9 family.</text>
</comment>
<dbReference type="InterPro" id="IPR000754">
    <property type="entry name" value="Ribosomal_uS9"/>
</dbReference>
<dbReference type="GO" id="GO:0006412">
    <property type="term" value="P:translation"/>
    <property type="evidence" value="ECO:0007669"/>
    <property type="project" value="UniProtKB-UniRule"/>
</dbReference>
<evidence type="ECO:0000256" key="6">
    <source>
        <dbReference type="RuleBase" id="RU003815"/>
    </source>
</evidence>
<gene>
    <name evidence="5 7" type="primary">rpsI</name>
    <name evidence="7" type="ORF">EB1_13440</name>
</gene>
<dbReference type="FunFam" id="3.30.230.10:FF:000001">
    <property type="entry name" value="30S ribosomal protein S9"/>
    <property type="match status" value="1"/>
</dbReference>
<dbReference type="SUPFAM" id="SSF54211">
    <property type="entry name" value="Ribosomal protein S5 domain 2-like"/>
    <property type="match status" value="1"/>
</dbReference>
<dbReference type="InterPro" id="IPR020568">
    <property type="entry name" value="Ribosomal_Su5_D2-typ_SF"/>
</dbReference>
<dbReference type="AlphaFoldDB" id="A0A511NFE1"/>
<dbReference type="OrthoDB" id="9803965at2"/>
<evidence type="ECO:0000256" key="5">
    <source>
        <dbReference type="HAMAP-Rule" id="MF_00532"/>
    </source>
</evidence>
<dbReference type="InterPro" id="IPR023035">
    <property type="entry name" value="Ribosomal_uS9_bac/plastid"/>
</dbReference>
<evidence type="ECO:0000256" key="3">
    <source>
        <dbReference type="ARBA" id="ARBA00023274"/>
    </source>
</evidence>
<dbReference type="EMBL" id="BJXC01000007">
    <property type="protein sequence ID" value="GEM51554.1"/>
    <property type="molecule type" value="Genomic_DNA"/>
</dbReference>